<keyword evidence="3" id="KW-1185">Reference proteome</keyword>
<dbReference type="STRING" id="395494.Galf_1633"/>
<name>D9SGK2_GALCS</name>
<dbReference type="Gene3D" id="3.30.420.480">
    <property type="entry name" value="Domain of unknown function (DUF4445)"/>
    <property type="match status" value="1"/>
</dbReference>
<dbReference type="InterPro" id="IPR027980">
    <property type="entry name" value="RACo_C"/>
</dbReference>
<reference evidence="2 3" key="1">
    <citation type="submission" date="2010-08" db="EMBL/GenBank/DDBJ databases">
        <title>Complete sequence of Gallionella capsiferriformans ES-2.</title>
        <authorList>
            <consortium name="US DOE Joint Genome Institute"/>
            <person name="Lucas S."/>
            <person name="Copeland A."/>
            <person name="Lapidus A."/>
            <person name="Cheng J.-F."/>
            <person name="Bruce D."/>
            <person name="Goodwin L."/>
            <person name="Pitluck S."/>
            <person name="Chertkov O."/>
            <person name="Davenport K.W."/>
            <person name="Detter J.C."/>
            <person name="Han C."/>
            <person name="Tapia R."/>
            <person name="Land M."/>
            <person name="Hauser L."/>
            <person name="Chang Y.-J."/>
            <person name="Jeffries C."/>
            <person name="Kyrpides N."/>
            <person name="Ivanova N."/>
            <person name="Mikhailova N."/>
            <person name="Shelobolina E.S."/>
            <person name="Picardal F."/>
            <person name="Roden E."/>
            <person name="Emerson D."/>
            <person name="Woyke T."/>
        </authorList>
    </citation>
    <scope>NUCLEOTIDE SEQUENCE [LARGE SCALE GENOMIC DNA]</scope>
    <source>
        <strain evidence="2 3">ES-2</strain>
    </source>
</reference>
<gene>
    <name evidence="2" type="ordered locus">Galf_1633</name>
</gene>
<dbReference type="InterPro" id="IPR041414">
    <property type="entry name" value="Raco-like_middle"/>
</dbReference>
<dbReference type="GO" id="GO:0051536">
    <property type="term" value="F:iron-sulfur cluster binding"/>
    <property type="evidence" value="ECO:0007669"/>
    <property type="project" value="InterPro"/>
</dbReference>
<dbReference type="InterPro" id="IPR042259">
    <property type="entry name" value="Raco-like_middle_sf"/>
</dbReference>
<dbReference type="Pfam" id="PF00111">
    <property type="entry name" value="Fer2"/>
    <property type="match status" value="1"/>
</dbReference>
<dbReference type="PANTHER" id="PTHR42895">
    <property type="entry name" value="IRON-SULFUR CLUSTER-BINDING PROTEIN-RELATED"/>
    <property type="match status" value="1"/>
</dbReference>
<feature type="domain" description="2Fe-2S ferredoxin-type" evidence="1">
    <location>
        <begin position="1"/>
        <end position="94"/>
    </location>
</feature>
<dbReference type="eggNOG" id="COG3894">
    <property type="taxonomic scope" value="Bacteria"/>
</dbReference>
<sequence length="519" mass="54634">MIVVQNSQGEILQSLQPGANLREVLIAGGCAVRSSCGGQARCGQCQVRVAESGAIPYTFSERARLSGAQLAAGIRLACQLNALMDLHVEVMQPLAQMSWRALREDECSRSAWSFAPRAHTVRYGVAIDVGTTQVRLALWDLVAGVRINACSGLNPQGSYGADVLTRLMEADRAEACARALGKLIRDRIADALANMSSQSSIALSAVGEVQIVGNTAMLSLLAGLNYRMLLDPENWTRRIACQPEQTTFLRAAWGVSEAANIRLVTPLGGFVGSDLLAGVIATGLIRQPAGALLIDFGTNSEMALWDGQTLHVTATAGGPAFEGGGISCGMPAEDGAIYRIDQTGGEIKLHVLGDLAPRGLCGSALVDAAAYLLRTGQLDKVGRFTDKTSGGWVLSEGVVLKRGDIDVLQRAKAAIGAGVQWLCQQAGLETGDLTQVYACGAFGQLLTVENAQQIGLLPQTAMVHLEGNTALGGCEALLISDLAEAELAAVLAVSRIYNLAEDVGFESLFVENLYLQAIP</sequence>
<dbReference type="InterPro" id="IPR001041">
    <property type="entry name" value="2Fe-2S_ferredoxin-type"/>
</dbReference>
<dbReference type="eggNOG" id="COG2871">
    <property type="taxonomic scope" value="Bacteria"/>
</dbReference>
<dbReference type="AlphaFoldDB" id="D9SGK2"/>
<dbReference type="HOGENOM" id="CLU_019091_0_0_4"/>
<organism evidence="2 3">
    <name type="scientific">Gallionella capsiferriformans (strain ES-2)</name>
    <name type="common">Gallionella ferruginea capsiferriformans (strain ES-2)</name>
    <dbReference type="NCBI Taxonomy" id="395494"/>
    <lineage>
        <taxon>Bacteria</taxon>
        <taxon>Pseudomonadati</taxon>
        <taxon>Pseudomonadota</taxon>
        <taxon>Betaproteobacteria</taxon>
        <taxon>Nitrosomonadales</taxon>
        <taxon>Gallionellaceae</taxon>
        <taxon>Gallionella</taxon>
    </lineage>
</organism>
<dbReference type="OrthoDB" id="9806704at2"/>
<dbReference type="InterPro" id="IPR012675">
    <property type="entry name" value="Beta-grasp_dom_sf"/>
</dbReference>
<dbReference type="Proteomes" id="UP000001235">
    <property type="component" value="Chromosome"/>
</dbReference>
<evidence type="ECO:0000313" key="3">
    <source>
        <dbReference type="Proteomes" id="UP000001235"/>
    </source>
</evidence>
<dbReference type="Pfam" id="PF17651">
    <property type="entry name" value="Raco_middle"/>
    <property type="match status" value="1"/>
</dbReference>
<protein>
    <submittedName>
        <fullName evidence="2">Ferredoxin</fullName>
    </submittedName>
</protein>
<dbReference type="SUPFAM" id="SSF54292">
    <property type="entry name" value="2Fe-2S ferredoxin-like"/>
    <property type="match status" value="1"/>
</dbReference>
<dbReference type="EMBL" id="CP002159">
    <property type="protein sequence ID" value="ADL55649.1"/>
    <property type="molecule type" value="Genomic_DNA"/>
</dbReference>
<dbReference type="Pfam" id="PF14574">
    <property type="entry name" value="RACo_C_ter"/>
    <property type="match status" value="1"/>
</dbReference>
<dbReference type="InterPro" id="IPR052911">
    <property type="entry name" value="Corrinoid_activation_enz"/>
</dbReference>
<accession>D9SGK2</accession>
<evidence type="ECO:0000259" key="1">
    <source>
        <dbReference type="PROSITE" id="PS51085"/>
    </source>
</evidence>
<proteinExistence type="predicted"/>
<dbReference type="PANTHER" id="PTHR42895:SF2">
    <property type="entry name" value="IRON-SULFUR CLUSTER PROTEIN"/>
    <property type="match status" value="1"/>
</dbReference>
<evidence type="ECO:0000313" key="2">
    <source>
        <dbReference type="EMBL" id="ADL55649.1"/>
    </source>
</evidence>
<dbReference type="InterPro" id="IPR036010">
    <property type="entry name" value="2Fe-2S_ferredoxin-like_sf"/>
</dbReference>
<dbReference type="PROSITE" id="PS51085">
    <property type="entry name" value="2FE2S_FER_2"/>
    <property type="match status" value="1"/>
</dbReference>
<dbReference type="CDD" id="cd00207">
    <property type="entry name" value="fer2"/>
    <property type="match status" value="1"/>
</dbReference>
<dbReference type="KEGG" id="gca:Galf_1633"/>
<dbReference type="Gene3D" id="3.10.20.30">
    <property type="match status" value="1"/>
</dbReference>